<name>A0A5M8PEX0_9LECA</name>
<comment type="caution">
    <text evidence="2">The sequence shown here is derived from an EMBL/GenBank/DDBJ whole genome shotgun (WGS) entry which is preliminary data.</text>
</comment>
<feature type="compositionally biased region" description="Pro residues" evidence="1">
    <location>
        <begin position="91"/>
        <end position="118"/>
    </location>
</feature>
<dbReference type="AlphaFoldDB" id="A0A5M8PEX0"/>
<feature type="compositionally biased region" description="Low complexity" evidence="1">
    <location>
        <begin position="187"/>
        <end position="199"/>
    </location>
</feature>
<dbReference type="PRINTS" id="PR01217">
    <property type="entry name" value="PRICHEXTENSN"/>
</dbReference>
<feature type="region of interest" description="Disordered" evidence="1">
    <location>
        <begin position="265"/>
        <end position="288"/>
    </location>
</feature>
<dbReference type="OrthoDB" id="5385910at2759"/>
<dbReference type="EMBL" id="VXIT01000015">
    <property type="protein sequence ID" value="KAA6407899.1"/>
    <property type="molecule type" value="Genomic_DNA"/>
</dbReference>
<organism evidence="2 3">
    <name type="scientific">Lasallia pustulata</name>
    <dbReference type="NCBI Taxonomy" id="136370"/>
    <lineage>
        <taxon>Eukaryota</taxon>
        <taxon>Fungi</taxon>
        <taxon>Dikarya</taxon>
        <taxon>Ascomycota</taxon>
        <taxon>Pezizomycotina</taxon>
        <taxon>Lecanoromycetes</taxon>
        <taxon>OSLEUM clade</taxon>
        <taxon>Umbilicariomycetidae</taxon>
        <taxon>Umbilicariales</taxon>
        <taxon>Umbilicariaceae</taxon>
        <taxon>Lasallia</taxon>
    </lineage>
</organism>
<evidence type="ECO:0000313" key="2">
    <source>
        <dbReference type="EMBL" id="KAA6407899.1"/>
    </source>
</evidence>
<dbReference type="Proteomes" id="UP000324767">
    <property type="component" value="Unassembled WGS sequence"/>
</dbReference>
<feature type="compositionally biased region" description="Polar residues" evidence="1">
    <location>
        <begin position="21"/>
        <end position="30"/>
    </location>
</feature>
<reference evidence="2 3" key="1">
    <citation type="submission" date="2019-09" db="EMBL/GenBank/DDBJ databases">
        <title>The hologenome of the rock-dwelling lichen Lasallia pustulata.</title>
        <authorList>
            <person name="Greshake Tzovaras B."/>
            <person name="Segers F."/>
            <person name="Bicker A."/>
            <person name="Dal Grande F."/>
            <person name="Otte J."/>
            <person name="Hankeln T."/>
            <person name="Schmitt I."/>
            <person name="Ebersberger I."/>
        </authorList>
    </citation>
    <scope>NUCLEOTIDE SEQUENCE [LARGE SCALE GENOMIC DNA]</scope>
    <source>
        <strain evidence="2">A1-1</strain>
    </source>
</reference>
<evidence type="ECO:0000256" key="1">
    <source>
        <dbReference type="SAM" id="MobiDB-lite"/>
    </source>
</evidence>
<feature type="compositionally biased region" description="Low complexity" evidence="1">
    <location>
        <begin position="31"/>
        <end position="43"/>
    </location>
</feature>
<gene>
    <name evidence="2" type="ORF">FRX48_08250</name>
</gene>
<protein>
    <submittedName>
        <fullName evidence="2">Uncharacterized protein</fullName>
    </submittedName>
</protein>
<feature type="compositionally biased region" description="Polar residues" evidence="1">
    <location>
        <begin position="141"/>
        <end position="152"/>
    </location>
</feature>
<sequence length="317" mass="33856">MSGIPIHTESPISPAKANGVTPRTVTSSGRSTFTPATSTATPTDGYPSARPGASVPAPTQATHSGEPASASSPAPTPAPTPTRATESSGVPPLPQPGAVPKPFPITAPAKPDIPPPPRVGENPMCPEYYRPRRTSPAGVAQPQTYPRQTSIPSPDPAYRGQPPASVTSPFVDPFANPPASSRPVMLPQQQPTATQAMPPGRGAYTRQSLDYPPSHLHHLSAEVDSRRSLEHPPGYMQNPYASEMTPELRFATHFASQQTDGLPAALGYIPNKSRNNSRAGVENEESGMWETARKYVRRASEMVGEMEEEFWKKVSKE</sequence>
<evidence type="ECO:0000313" key="3">
    <source>
        <dbReference type="Proteomes" id="UP000324767"/>
    </source>
</evidence>
<proteinExistence type="predicted"/>
<accession>A0A5M8PEX0</accession>
<feature type="region of interest" description="Disordered" evidence="1">
    <location>
        <begin position="1"/>
        <end position="214"/>
    </location>
</feature>